<comment type="subcellular location">
    <subcellularLocation>
        <location evidence="15">Cytoplasm</location>
    </subcellularLocation>
    <subcellularLocation>
        <location evidence="2 15">Endoplasmic reticulum membrane</location>
        <topology evidence="2 15">Peripheral membrane protein</topology>
    </subcellularLocation>
    <subcellularLocation>
        <location evidence="15">Microsome membrane</location>
        <topology evidence="15">Peripheral membrane protein</topology>
    </subcellularLocation>
</comment>
<evidence type="ECO:0000256" key="1">
    <source>
        <dbReference type="ARBA" id="ARBA00001970"/>
    </source>
</evidence>
<evidence type="ECO:0000256" key="8">
    <source>
        <dbReference type="ARBA" id="ARBA00022824"/>
    </source>
</evidence>
<dbReference type="SUPFAM" id="SSF46938">
    <property type="entry name" value="CRAL/TRIO N-terminal domain"/>
    <property type="match status" value="1"/>
</dbReference>
<dbReference type="SMART" id="SM00516">
    <property type="entry name" value="SEC14"/>
    <property type="match status" value="1"/>
</dbReference>
<keyword evidence="19" id="KW-1185">Reference proteome</keyword>
<dbReference type="GO" id="GO:0017157">
    <property type="term" value="P:regulation of exocytosis"/>
    <property type="evidence" value="ECO:0007669"/>
    <property type="project" value="TreeGrafter"/>
</dbReference>
<gene>
    <name evidence="18" type="ORF">EDD18DRAFT_1142775</name>
</gene>
<feature type="compositionally biased region" description="Basic and acidic residues" evidence="16">
    <location>
        <begin position="62"/>
        <end position="73"/>
    </location>
</feature>
<evidence type="ECO:0000256" key="14">
    <source>
        <dbReference type="ARBA" id="ARBA00024180"/>
    </source>
</evidence>
<dbReference type="EMBL" id="JAUEPU010000006">
    <property type="protein sequence ID" value="KAK0501431.1"/>
    <property type="molecule type" value="Genomic_DNA"/>
</dbReference>
<evidence type="ECO:0000256" key="12">
    <source>
        <dbReference type="ARBA" id="ARBA00023136"/>
    </source>
</evidence>
<dbReference type="GO" id="GO:0005886">
    <property type="term" value="C:plasma membrane"/>
    <property type="evidence" value="ECO:0007669"/>
    <property type="project" value="TreeGrafter"/>
</dbReference>
<organism evidence="18 19">
    <name type="scientific">Armillaria luteobubalina</name>
    <dbReference type="NCBI Taxonomy" id="153913"/>
    <lineage>
        <taxon>Eukaryota</taxon>
        <taxon>Fungi</taxon>
        <taxon>Dikarya</taxon>
        <taxon>Basidiomycota</taxon>
        <taxon>Agaricomycotina</taxon>
        <taxon>Agaricomycetes</taxon>
        <taxon>Agaricomycetidae</taxon>
        <taxon>Agaricales</taxon>
        <taxon>Marasmiineae</taxon>
        <taxon>Physalacriaceae</taxon>
        <taxon>Armillaria</taxon>
    </lineage>
</organism>
<keyword evidence="12 15" id="KW-0472">Membrane</keyword>
<evidence type="ECO:0000256" key="16">
    <source>
        <dbReference type="SAM" id="MobiDB-lite"/>
    </source>
</evidence>
<evidence type="ECO:0000256" key="9">
    <source>
        <dbReference type="ARBA" id="ARBA00022848"/>
    </source>
</evidence>
<keyword evidence="11 15" id="KW-0445">Lipid transport</keyword>
<keyword evidence="5 15" id="KW-0963">Cytoplasm</keyword>
<evidence type="ECO:0000313" key="18">
    <source>
        <dbReference type="EMBL" id="KAK0501431.1"/>
    </source>
</evidence>
<proteinExistence type="inferred from homology"/>
<comment type="catalytic activity">
    <reaction evidence="13">
        <text>a 1,2-diacyl-sn-glycero-3-phospho-(1D-myo-inositol)(in) = a 1,2-diacyl-sn-glycero-3-phospho-(1D-myo-inositol)(out)</text>
        <dbReference type="Rhea" id="RHEA:38691"/>
        <dbReference type="ChEBI" id="CHEBI:57880"/>
    </reaction>
    <physiologicalReaction direction="left-to-right" evidence="13">
        <dbReference type="Rhea" id="RHEA:38692"/>
    </physiologicalReaction>
</comment>
<dbReference type="InterPro" id="IPR042938">
    <property type="entry name" value="Sfh5"/>
</dbReference>
<dbReference type="InterPro" id="IPR036273">
    <property type="entry name" value="CRAL/TRIO_N_dom_sf"/>
</dbReference>
<evidence type="ECO:0000256" key="3">
    <source>
        <dbReference type="ARBA" id="ARBA00006667"/>
    </source>
</evidence>
<evidence type="ECO:0000256" key="5">
    <source>
        <dbReference type="ARBA" id="ARBA00022490"/>
    </source>
</evidence>
<dbReference type="PANTHER" id="PTHR47669">
    <property type="entry name" value="PHOSPHATIDYLINOSITOL TRANSFER PROTEIN SFH5"/>
    <property type="match status" value="1"/>
</dbReference>
<keyword evidence="7" id="KW-0479">Metal-binding</keyword>
<comment type="function">
    <text evidence="14">Non-classical phosphatidylinositol (PtdIns) transfer protein (PITP), which exhibits PtdIns-binding/transfer activity in the absence of detectable PtdCho-binding/transfer activity. Regulates PtdIns(4,5)P2 homeostasis at the plasma membrane. Heme-binding protein that may play a role in organic oxidant-induced stress responses.</text>
</comment>
<evidence type="ECO:0000256" key="10">
    <source>
        <dbReference type="ARBA" id="ARBA00023004"/>
    </source>
</evidence>
<name>A0AA39TV51_9AGAR</name>
<evidence type="ECO:0000256" key="4">
    <source>
        <dbReference type="ARBA" id="ARBA00022448"/>
    </source>
</evidence>
<comment type="cofactor">
    <cofactor evidence="1">
        <name>heme b</name>
        <dbReference type="ChEBI" id="CHEBI:60344"/>
    </cofactor>
</comment>
<feature type="domain" description="CRAL-TRIO" evidence="17">
    <location>
        <begin position="167"/>
        <end position="341"/>
    </location>
</feature>
<dbReference type="PANTHER" id="PTHR47669:SF1">
    <property type="entry name" value="PHOSPHATIDYLINOSITOL TRANSFER PROTEIN SFH5"/>
    <property type="match status" value="1"/>
</dbReference>
<evidence type="ECO:0000256" key="6">
    <source>
        <dbReference type="ARBA" id="ARBA00022617"/>
    </source>
</evidence>
<feature type="compositionally biased region" description="Low complexity" evidence="16">
    <location>
        <begin position="49"/>
        <end position="58"/>
    </location>
</feature>
<keyword evidence="10" id="KW-0408">Iron</keyword>
<dbReference type="GO" id="GO:0046872">
    <property type="term" value="F:metal ion binding"/>
    <property type="evidence" value="ECO:0007669"/>
    <property type="project" value="UniProtKB-KW"/>
</dbReference>
<evidence type="ECO:0000256" key="13">
    <source>
        <dbReference type="ARBA" id="ARBA00024146"/>
    </source>
</evidence>
<dbReference type="GO" id="GO:0043001">
    <property type="term" value="P:Golgi to plasma membrane protein transport"/>
    <property type="evidence" value="ECO:0007669"/>
    <property type="project" value="TreeGrafter"/>
</dbReference>
<keyword evidence="6" id="KW-0349">Heme</keyword>
<dbReference type="Gene3D" id="3.40.525.10">
    <property type="entry name" value="CRAL-TRIO lipid binding domain"/>
    <property type="match status" value="1"/>
</dbReference>
<evidence type="ECO:0000256" key="11">
    <source>
        <dbReference type="ARBA" id="ARBA00023055"/>
    </source>
</evidence>
<dbReference type="PROSITE" id="PS50191">
    <property type="entry name" value="CRAL_TRIO"/>
    <property type="match status" value="1"/>
</dbReference>
<dbReference type="GO" id="GO:0008526">
    <property type="term" value="F:phosphatidylinositol transfer activity"/>
    <property type="evidence" value="ECO:0007669"/>
    <property type="project" value="UniProtKB-UniRule"/>
</dbReference>
<dbReference type="InterPro" id="IPR001251">
    <property type="entry name" value="CRAL-TRIO_dom"/>
</dbReference>
<reference evidence="18" key="1">
    <citation type="submission" date="2023-06" db="EMBL/GenBank/DDBJ databases">
        <authorList>
            <consortium name="Lawrence Berkeley National Laboratory"/>
            <person name="Ahrendt S."/>
            <person name="Sahu N."/>
            <person name="Indic B."/>
            <person name="Wong-Bajracharya J."/>
            <person name="Merenyi Z."/>
            <person name="Ke H.-M."/>
            <person name="Monk M."/>
            <person name="Kocsube S."/>
            <person name="Drula E."/>
            <person name="Lipzen A."/>
            <person name="Balint B."/>
            <person name="Henrissat B."/>
            <person name="Andreopoulos B."/>
            <person name="Martin F.M."/>
            <person name="Harder C.B."/>
            <person name="Rigling D."/>
            <person name="Ford K.L."/>
            <person name="Foster G.D."/>
            <person name="Pangilinan J."/>
            <person name="Papanicolaou A."/>
            <person name="Barry K."/>
            <person name="LaButti K."/>
            <person name="Viragh M."/>
            <person name="Koriabine M."/>
            <person name="Yan M."/>
            <person name="Riley R."/>
            <person name="Champramary S."/>
            <person name="Plett K.L."/>
            <person name="Tsai I.J."/>
            <person name="Slot J."/>
            <person name="Sipos G."/>
            <person name="Plett J."/>
            <person name="Nagy L.G."/>
            <person name="Grigoriev I.V."/>
        </authorList>
    </citation>
    <scope>NUCLEOTIDE SEQUENCE</scope>
    <source>
        <strain evidence="18">HWK02</strain>
    </source>
</reference>
<keyword evidence="9 15" id="KW-0492">Microsome</keyword>
<dbReference type="Pfam" id="PF00650">
    <property type="entry name" value="CRAL_TRIO"/>
    <property type="match status" value="1"/>
</dbReference>
<comment type="caution">
    <text evidence="18">The sequence shown here is derived from an EMBL/GenBank/DDBJ whole genome shotgun (WGS) entry which is preliminary data.</text>
</comment>
<dbReference type="GO" id="GO:0005789">
    <property type="term" value="C:endoplasmic reticulum membrane"/>
    <property type="evidence" value="ECO:0007669"/>
    <property type="project" value="UniProtKB-SubCell"/>
</dbReference>
<dbReference type="GO" id="GO:0032541">
    <property type="term" value="C:cortical endoplasmic reticulum"/>
    <property type="evidence" value="ECO:0007669"/>
    <property type="project" value="TreeGrafter"/>
</dbReference>
<accession>A0AA39TV51</accession>
<dbReference type="Proteomes" id="UP001175228">
    <property type="component" value="Unassembled WGS sequence"/>
</dbReference>
<dbReference type="AlphaFoldDB" id="A0AA39TV51"/>
<keyword evidence="8 15" id="KW-0256">Endoplasmic reticulum</keyword>
<evidence type="ECO:0000313" key="19">
    <source>
        <dbReference type="Proteomes" id="UP001175228"/>
    </source>
</evidence>
<evidence type="ECO:0000259" key="17">
    <source>
        <dbReference type="PROSITE" id="PS50191"/>
    </source>
</evidence>
<dbReference type="CDD" id="cd00170">
    <property type="entry name" value="SEC14"/>
    <property type="match status" value="1"/>
</dbReference>
<dbReference type="SUPFAM" id="SSF52087">
    <property type="entry name" value="CRAL/TRIO domain"/>
    <property type="match status" value="1"/>
</dbReference>
<feature type="region of interest" description="Disordered" evidence="16">
    <location>
        <begin position="1"/>
        <end position="77"/>
    </location>
</feature>
<dbReference type="InterPro" id="IPR036865">
    <property type="entry name" value="CRAL-TRIO_dom_sf"/>
</dbReference>
<feature type="compositionally biased region" description="Low complexity" evidence="16">
    <location>
        <begin position="1"/>
        <end position="22"/>
    </location>
</feature>
<evidence type="ECO:0000256" key="7">
    <source>
        <dbReference type="ARBA" id="ARBA00022723"/>
    </source>
</evidence>
<keyword evidence="4 15" id="KW-0813">Transport</keyword>
<sequence>MSEIGTAPTASTAPEATPAPSADLASSPMTQIADAASASEPKPEPAPAPVTAEAITAPSEPVRTETKETETKEPQNSLTERFTTAEWDALKEFRKILPEIFAEGLPDEADAKTTAITLWGVKIDPANPIDAKVSVVLMKFLRARNLSTNEARSMLVGTLRWRSEFDVEAAVKEEFPADIFDPLGHVYGKDKQGRPVVYNVYGATDTKVAFSDVKLFLRWRVALMEKSLALLDFDTVDQTVQVHDYAGVSLSSRDANSKQAASEASGIFSDHYPELLYKKFFVNVPGYLTWIFWLFKPLISANTLAKMSVVGSGASTIGKALLPIIEAKELPKQYGGEADGF</sequence>
<comment type="similarity">
    <text evidence="3 15">Belongs to the SFH5 family.</text>
</comment>
<protein>
    <recommendedName>
        <fullName evidence="15">Phosphatidylinositol transfer protein SFH5</fullName>
        <shortName evidence="15">PITP SFH5</shortName>
    </recommendedName>
</protein>
<evidence type="ECO:0000256" key="15">
    <source>
        <dbReference type="RuleBase" id="RU367059"/>
    </source>
</evidence>
<evidence type="ECO:0000256" key="2">
    <source>
        <dbReference type="ARBA" id="ARBA00004406"/>
    </source>
</evidence>
<dbReference type="GO" id="GO:0005829">
    <property type="term" value="C:cytosol"/>
    <property type="evidence" value="ECO:0007669"/>
    <property type="project" value="TreeGrafter"/>
</dbReference>